<feature type="region of interest" description="Disordered" evidence="2">
    <location>
        <begin position="418"/>
        <end position="459"/>
    </location>
</feature>
<organism evidence="4 5">
    <name type="scientific">Penaeus vannamei</name>
    <name type="common">Whiteleg shrimp</name>
    <name type="synonym">Litopenaeus vannamei</name>
    <dbReference type="NCBI Taxonomy" id="6689"/>
    <lineage>
        <taxon>Eukaryota</taxon>
        <taxon>Metazoa</taxon>
        <taxon>Ecdysozoa</taxon>
        <taxon>Arthropoda</taxon>
        <taxon>Crustacea</taxon>
        <taxon>Multicrustacea</taxon>
        <taxon>Malacostraca</taxon>
        <taxon>Eumalacostraca</taxon>
        <taxon>Eucarida</taxon>
        <taxon>Decapoda</taxon>
        <taxon>Dendrobranchiata</taxon>
        <taxon>Penaeoidea</taxon>
        <taxon>Penaeidae</taxon>
        <taxon>Penaeus</taxon>
    </lineage>
</organism>
<reference evidence="4 5" key="1">
    <citation type="submission" date="2018-04" db="EMBL/GenBank/DDBJ databases">
        <authorList>
            <person name="Zhang X."/>
            <person name="Yuan J."/>
            <person name="Li F."/>
            <person name="Xiang J."/>
        </authorList>
    </citation>
    <scope>NUCLEOTIDE SEQUENCE [LARGE SCALE GENOMIC DNA]</scope>
    <source>
        <tissue evidence="4">Muscle</tissue>
    </source>
</reference>
<gene>
    <name evidence="4" type="ORF">C7M84_022298</name>
</gene>
<dbReference type="Proteomes" id="UP000283509">
    <property type="component" value="Unassembled WGS sequence"/>
</dbReference>
<dbReference type="EMBL" id="QCYY01000531">
    <property type="protein sequence ID" value="ROT84538.1"/>
    <property type="molecule type" value="Genomic_DNA"/>
</dbReference>
<reference evidence="4 5" key="2">
    <citation type="submission" date="2019-01" db="EMBL/GenBank/DDBJ databases">
        <title>The decoding of complex shrimp genome reveals the adaptation for benthos swimmer, frequently molting mechanism and breeding impact on genome.</title>
        <authorList>
            <person name="Sun Y."/>
            <person name="Gao Y."/>
            <person name="Yu Y."/>
        </authorList>
    </citation>
    <scope>NUCLEOTIDE SEQUENCE [LARGE SCALE GENOMIC DNA]</scope>
    <source>
        <tissue evidence="4">Muscle</tissue>
    </source>
</reference>
<dbReference type="SUPFAM" id="SSF50630">
    <property type="entry name" value="Acid proteases"/>
    <property type="match status" value="1"/>
</dbReference>
<keyword evidence="1" id="KW-0479">Metal-binding</keyword>
<comment type="caution">
    <text evidence="4">The sequence shown here is derived from an EMBL/GenBank/DDBJ whole genome shotgun (WGS) entry which is preliminary data.</text>
</comment>
<proteinExistence type="predicted"/>
<dbReference type="InterPro" id="IPR036875">
    <property type="entry name" value="Znf_CCHC_sf"/>
</dbReference>
<evidence type="ECO:0000313" key="5">
    <source>
        <dbReference type="Proteomes" id="UP000283509"/>
    </source>
</evidence>
<feature type="region of interest" description="Disordered" evidence="2">
    <location>
        <begin position="320"/>
        <end position="352"/>
    </location>
</feature>
<dbReference type="PANTHER" id="PTHR46888">
    <property type="entry name" value="ZINC KNUCKLE DOMAINCONTAINING PROTEIN-RELATED"/>
    <property type="match status" value="1"/>
</dbReference>
<feature type="region of interest" description="Disordered" evidence="2">
    <location>
        <begin position="75"/>
        <end position="131"/>
    </location>
</feature>
<dbReference type="GO" id="GO:0003676">
    <property type="term" value="F:nucleic acid binding"/>
    <property type="evidence" value="ECO:0007669"/>
    <property type="project" value="InterPro"/>
</dbReference>
<dbReference type="InterPro" id="IPR021109">
    <property type="entry name" value="Peptidase_aspartic_dom_sf"/>
</dbReference>
<feature type="region of interest" description="Disordered" evidence="2">
    <location>
        <begin position="1"/>
        <end position="58"/>
    </location>
</feature>
<dbReference type="OrthoDB" id="6356350at2759"/>
<name>A0A3R7QZC8_PENVA</name>
<evidence type="ECO:0000256" key="2">
    <source>
        <dbReference type="SAM" id="MobiDB-lite"/>
    </source>
</evidence>
<dbReference type="SMART" id="SM00343">
    <property type="entry name" value="ZnF_C2HC"/>
    <property type="match status" value="1"/>
</dbReference>
<dbReference type="Gene3D" id="2.40.70.10">
    <property type="entry name" value="Acid Proteases"/>
    <property type="match status" value="1"/>
</dbReference>
<feature type="compositionally biased region" description="Basic and acidic residues" evidence="2">
    <location>
        <begin position="338"/>
        <end position="352"/>
    </location>
</feature>
<keyword evidence="1" id="KW-0862">Zinc</keyword>
<dbReference type="GO" id="GO:0008270">
    <property type="term" value="F:zinc ion binding"/>
    <property type="evidence" value="ECO:0007669"/>
    <property type="project" value="UniProtKB-KW"/>
</dbReference>
<dbReference type="AlphaFoldDB" id="A0A3R7QZC8"/>
<protein>
    <recommendedName>
        <fullName evidence="3">CCHC-type domain-containing protein</fullName>
    </recommendedName>
</protein>
<feature type="domain" description="CCHC-type" evidence="3">
    <location>
        <begin position="406"/>
        <end position="420"/>
    </location>
</feature>
<dbReference type="SUPFAM" id="SSF57756">
    <property type="entry name" value="Retrovirus zinc finger-like domains"/>
    <property type="match status" value="1"/>
</dbReference>
<feature type="compositionally biased region" description="Polar residues" evidence="2">
    <location>
        <begin position="320"/>
        <end position="333"/>
    </location>
</feature>
<feature type="compositionally biased region" description="Polar residues" evidence="2">
    <location>
        <begin position="437"/>
        <end position="457"/>
    </location>
</feature>
<evidence type="ECO:0000259" key="3">
    <source>
        <dbReference type="PROSITE" id="PS50158"/>
    </source>
</evidence>
<accession>A0A3R7QZC8</accession>
<evidence type="ECO:0000256" key="1">
    <source>
        <dbReference type="PROSITE-ProRule" id="PRU00047"/>
    </source>
</evidence>
<keyword evidence="5" id="KW-1185">Reference proteome</keyword>
<keyword evidence="1" id="KW-0863">Zinc-finger</keyword>
<evidence type="ECO:0000313" key="4">
    <source>
        <dbReference type="EMBL" id="ROT84538.1"/>
    </source>
</evidence>
<dbReference type="InterPro" id="IPR001878">
    <property type="entry name" value="Znf_CCHC"/>
</dbReference>
<feature type="compositionally biased region" description="Low complexity" evidence="2">
    <location>
        <begin position="81"/>
        <end position="91"/>
    </location>
</feature>
<dbReference type="Gene3D" id="4.10.60.10">
    <property type="entry name" value="Zinc finger, CCHC-type"/>
    <property type="match status" value="1"/>
</dbReference>
<feature type="compositionally biased region" description="Polar residues" evidence="2">
    <location>
        <begin position="26"/>
        <end position="50"/>
    </location>
</feature>
<dbReference type="CDD" id="cd00303">
    <property type="entry name" value="retropepsin_like"/>
    <property type="match status" value="1"/>
</dbReference>
<dbReference type="Pfam" id="PF00098">
    <property type="entry name" value="zf-CCHC"/>
    <property type="match status" value="1"/>
</dbReference>
<dbReference type="PROSITE" id="PS50158">
    <property type="entry name" value="ZF_CCHC"/>
    <property type="match status" value="1"/>
</dbReference>
<dbReference type="PANTHER" id="PTHR46888:SF1">
    <property type="entry name" value="RIBONUCLEASE H"/>
    <property type="match status" value="1"/>
</dbReference>
<sequence>MKSQTQRLQEAVARQETILQRETRVEPNTQAQDRASQQPEQPEGQASETATLRLQLDRQARELEELRRLLRERESTLATGPQQASQQAFSPPRNPSLQHPVPRHRTMTPEPPAFSEPPRQPREHSSNQECSTCVRPVSHNAQGISYVLARENVPHFRGDTTASQPLKKNQAIEGWIRAIENLVKPPTSEAFMQAARANCRGPAELIVNSPLFDGIRDWDIFKASLRAKFRGTYTSSDFFKVLYENKMVAGQAPMDFYIQLEGSVYQGYRDHREAIGDPSELIRRVFLSGLPSWLRDFLAVRDEGSPMQLAEAAQRIWNSRNGIQHGTTPSRQMSMDDLGDHHRFPERPPRSRDVYAYPVAESPSHPVPEHRYWCEHHKSITHNTSECRAAAAPLTRNLQQPRSLICFRCRRPGHLAKDCPFPTSQDGRSQEKPQPGAITTGTQTHTSISVSTVNATGPSGRPLVALRANDQTVLCFLDTGSEATLIRPSILRRLDPQNNLRRIRSSKLLRGVTGQPLATTSEVTLHFQLDDDLFIPHQVTLVDVTYPGDILLGMDFLRRLDFSLTHDPNTTSSCLSLEGRPFSVVYTDVESLHVRVISTTASKPRNTS</sequence>